<dbReference type="EMBL" id="JAFCLK010000022">
    <property type="protein sequence ID" value="MBR1138611.1"/>
    <property type="molecule type" value="Genomic_DNA"/>
</dbReference>
<proteinExistence type="predicted"/>
<evidence type="ECO:0000313" key="3">
    <source>
        <dbReference type="Proteomes" id="UP001314635"/>
    </source>
</evidence>
<name>A0ABS5GBW2_9BRAD</name>
<accession>A0ABS5GBW2</accession>
<dbReference type="RefSeq" id="WP_041750236.1">
    <property type="nucleotide sequence ID" value="NZ_JABFDP010000026.1"/>
</dbReference>
<evidence type="ECO:0000313" key="2">
    <source>
        <dbReference type="EMBL" id="MBR1138611.1"/>
    </source>
</evidence>
<comment type="caution">
    <text evidence="2">The sequence shown here is derived from an EMBL/GenBank/DDBJ whole genome shotgun (WGS) entry which is preliminary data.</text>
</comment>
<feature type="compositionally biased region" description="Polar residues" evidence="1">
    <location>
        <begin position="115"/>
        <end position="142"/>
    </location>
</feature>
<dbReference type="Proteomes" id="UP001314635">
    <property type="component" value="Unassembled WGS sequence"/>
</dbReference>
<protein>
    <submittedName>
        <fullName evidence="2">Uncharacterized protein</fullName>
    </submittedName>
</protein>
<keyword evidence="3" id="KW-1185">Reference proteome</keyword>
<sequence length="142" mass="14532">MLPFKQIFPCPKAGGPATPGDGAGRSGRCPAAESKFVVIQRAPRDPLTVVDAISRALVMIAFDLDGTLSAPGRLQAGPGPVISCGCDRADQQHHGQINLPASSRKIGMARAGESTPDSVGNANRNVNDDVSSATRPATGTTA</sequence>
<feature type="region of interest" description="Disordered" evidence="1">
    <location>
        <begin position="99"/>
        <end position="142"/>
    </location>
</feature>
<reference evidence="3" key="1">
    <citation type="journal article" date="2021" name="ISME J.">
        <title>Evolutionary origin and ecological implication of a unique nif island in free-living Bradyrhizobium lineages.</title>
        <authorList>
            <person name="Tao J."/>
        </authorList>
    </citation>
    <scope>NUCLEOTIDE SEQUENCE [LARGE SCALE GENOMIC DNA]</scope>
    <source>
        <strain evidence="3">SZCCT0094</strain>
    </source>
</reference>
<organism evidence="2 3">
    <name type="scientific">Bradyrhizobium denitrificans</name>
    <dbReference type="NCBI Taxonomy" id="2734912"/>
    <lineage>
        <taxon>Bacteria</taxon>
        <taxon>Pseudomonadati</taxon>
        <taxon>Pseudomonadota</taxon>
        <taxon>Alphaproteobacteria</taxon>
        <taxon>Hyphomicrobiales</taxon>
        <taxon>Nitrobacteraceae</taxon>
        <taxon>Bradyrhizobium</taxon>
    </lineage>
</organism>
<evidence type="ECO:0000256" key="1">
    <source>
        <dbReference type="SAM" id="MobiDB-lite"/>
    </source>
</evidence>
<gene>
    <name evidence="2" type="ORF">JQ619_22870</name>
</gene>